<gene>
    <name evidence="11" type="ORF">SAMN05444412_104105</name>
</gene>
<keyword evidence="4 8" id="KW-0812">Transmembrane</keyword>
<evidence type="ECO:0000256" key="2">
    <source>
        <dbReference type="ARBA" id="ARBA00022448"/>
    </source>
</evidence>
<feature type="transmembrane region" description="Helical" evidence="8">
    <location>
        <begin position="125"/>
        <end position="145"/>
    </location>
</feature>
<feature type="domain" description="Cation/H+ exchanger transmembrane" evidence="10">
    <location>
        <begin position="25"/>
        <end position="391"/>
    </location>
</feature>
<feature type="transmembrane region" description="Helical" evidence="8">
    <location>
        <begin position="97"/>
        <end position="119"/>
    </location>
</feature>
<feature type="transmembrane region" description="Helical" evidence="8">
    <location>
        <begin position="304"/>
        <end position="325"/>
    </location>
</feature>
<feature type="transmembrane region" description="Helical" evidence="8">
    <location>
        <begin position="66"/>
        <end position="85"/>
    </location>
</feature>
<accession>A0A1H3P7E7</accession>
<comment type="subcellular location">
    <subcellularLocation>
        <location evidence="1">Membrane</location>
        <topology evidence="1">Multi-pass membrane protein</topology>
    </subcellularLocation>
</comment>
<feature type="transmembrane region" description="Helical" evidence="8">
    <location>
        <begin position="274"/>
        <end position="292"/>
    </location>
</feature>
<dbReference type="SUPFAM" id="SSF52402">
    <property type="entry name" value="Adenine nucleotide alpha hydrolases-like"/>
    <property type="match status" value="1"/>
</dbReference>
<feature type="transmembrane region" description="Helical" evidence="8">
    <location>
        <begin position="17"/>
        <end position="35"/>
    </location>
</feature>
<feature type="transmembrane region" description="Helical" evidence="8">
    <location>
        <begin position="157"/>
        <end position="177"/>
    </location>
</feature>
<evidence type="ECO:0000256" key="6">
    <source>
        <dbReference type="ARBA" id="ARBA00023065"/>
    </source>
</evidence>
<dbReference type="RefSeq" id="WP_019599797.1">
    <property type="nucleotide sequence ID" value="NZ_FNQC01000004.1"/>
</dbReference>
<dbReference type="CDD" id="cd00293">
    <property type="entry name" value="USP-like"/>
    <property type="match status" value="1"/>
</dbReference>
<dbReference type="Proteomes" id="UP000199663">
    <property type="component" value="Unassembled WGS sequence"/>
</dbReference>
<evidence type="ECO:0000256" key="8">
    <source>
        <dbReference type="SAM" id="Phobius"/>
    </source>
</evidence>
<dbReference type="InterPro" id="IPR006153">
    <property type="entry name" value="Cation/H_exchanger_TM"/>
</dbReference>
<evidence type="ECO:0000256" key="4">
    <source>
        <dbReference type="ARBA" id="ARBA00022692"/>
    </source>
</evidence>
<evidence type="ECO:0000313" key="11">
    <source>
        <dbReference type="EMBL" id="SDY97094.1"/>
    </source>
</evidence>
<sequence>MILGADLNFSLPWGNPVLIFTSILFIILFAPILLNKVKIPQLIGLIIAGAIIGPNGFNLLERDSSVILFGTVGLLYIMFLAGLEIDLADFKKNSRKSIVFGLYTFLIPMTLGILAGIYILDFSLITSVLLASMFASHTLIAYPIISKMGVAKNKAVNITVGGTMITDTLALLVLAVIAGMSKGELTNDFWIRLVISVIVFASIVIFIFPLLGRWFFKRVDDNVSQYVFVLGLVFLGAFLAEAAGIEAIIGAFLAGLALNRLIPHTSPLMNRIEFVGNALFIPFFLIGVGMLIDYRVFFNDLNTIYVAVTMTIIATVSKFLAAYFTQKTFKFSSAQRDVIFGLSNAQAAATLAAVLVGYNIIVGETETGEPIRLLGESVLNGTILMILVTCTHASFVAQKGAAKLALEEESAAGEQDENVDPQDKILIPLSYPENIEELIQLGVTIKSKSTKNSLIALNIVPSDSKDESKEKFAKKLLQKASVSAAATDNILTELIRYDSDIVNGITNVVKENKATDIILGLHKQGGISDSYLGNLTEGILRKCNVTTLIYKNLQPINTIERYLVVIPENGEREMGFPFWLLRMWNIGRNTGAKLVFYGSAETLDYIQQINKKFTIEAAFIEFSDWEEILIISRDLKENNALVMILSRKNGVSFTPVMNKLPKYLNKYFNKNNYILVYPMQLESEDSGIVSYGGSSILNPLINSVERIDEFGKIVAKLFRKK</sequence>
<feature type="transmembrane region" description="Helical" evidence="8">
    <location>
        <begin position="378"/>
        <end position="397"/>
    </location>
</feature>
<dbReference type="Gene3D" id="1.20.1530.20">
    <property type="match status" value="1"/>
</dbReference>
<dbReference type="Gene3D" id="3.40.50.620">
    <property type="entry name" value="HUPs"/>
    <property type="match status" value="1"/>
</dbReference>
<evidence type="ECO:0000256" key="5">
    <source>
        <dbReference type="ARBA" id="ARBA00022989"/>
    </source>
</evidence>
<feature type="domain" description="UspA" evidence="9">
    <location>
        <begin position="450"/>
        <end position="551"/>
    </location>
</feature>
<name>A0A1H3P7E7_9BACT</name>
<keyword evidence="6" id="KW-0406">Ion transport</keyword>
<keyword evidence="2" id="KW-0813">Transport</keyword>
<evidence type="ECO:0000256" key="1">
    <source>
        <dbReference type="ARBA" id="ARBA00004141"/>
    </source>
</evidence>
<keyword evidence="5 8" id="KW-1133">Transmembrane helix</keyword>
<evidence type="ECO:0000259" key="10">
    <source>
        <dbReference type="Pfam" id="PF00999"/>
    </source>
</evidence>
<dbReference type="EMBL" id="FNQC01000004">
    <property type="protein sequence ID" value="SDY97094.1"/>
    <property type="molecule type" value="Genomic_DNA"/>
</dbReference>
<organism evidence="11 12">
    <name type="scientific">Rhodonellum ikkaensis</name>
    <dbReference type="NCBI Taxonomy" id="336829"/>
    <lineage>
        <taxon>Bacteria</taxon>
        <taxon>Pseudomonadati</taxon>
        <taxon>Bacteroidota</taxon>
        <taxon>Cytophagia</taxon>
        <taxon>Cytophagales</taxon>
        <taxon>Cytophagaceae</taxon>
        <taxon>Rhodonellum</taxon>
    </lineage>
</organism>
<keyword evidence="3" id="KW-0050">Antiport</keyword>
<evidence type="ECO:0000256" key="3">
    <source>
        <dbReference type="ARBA" id="ARBA00022449"/>
    </source>
</evidence>
<dbReference type="InterPro" id="IPR014729">
    <property type="entry name" value="Rossmann-like_a/b/a_fold"/>
</dbReference>
<keyword evidence="12" id="KW-1185">Reference proteome</keyword>
<feature type="transmembrane region" description="Helical" evidence="8">
    <location>
        <begin position="189"/>
        <end position="211"/>
    </location>
</feature>
<dbReference type="PANTHER" id="PTHR43562">
    <property type="entry name" value="NAPA-TYPE SODIUM/HYDROGEN ANTIPORTER"/>
    <property type="match status" value="1"/>
</dbReference>
<proteinExistence type="predicted"/>
<protein>
    <submittedName>
        <fullName evidence="11">Transporter, CPA2 family</fullName>
    </submittedName>
</protein>
<dbReference type="InterPro" id="IPR006016">
    <property type="entry name" value="UspA"/>
</dbReference>
<dbReference type="InterPro" id="IPR038770">
    <property type="entry name" value="Na+/solute_symporter_sf"/>
</dbReference>
<comment type="caution">
    <text evidence="11">The sequence shown here is derived from an EMBL/GenBank/DDBJ whole genome shotgun (WGS) entry which is preliminary data.</text>
</comment>
<feature type="transmembrane region" description="Helical" evidence="8">
    <location>
        <begin position="42"/>
        <end position="60"/>
    </location>
</feature>
<dbReference type="PANTHER" id="PTHR43562:SF4">
    <property type="entry name" value="NA(+)_H(+) ANTIPORTER NHAS5"/>
    <property type="match status" value="1"/>
</dbReference>
<evidence type="ECO:0000259" key="9">
    <source>
        <dbReference type="Pfam" id="PF00582"/>
    </source>
</evidence>
<reference evidence="11 12" key="1">
    <citation type="submission" date="2016-10" db="EMBL/GenBank/DDBJ databases">
        <authorList>
            <person name="Varghese N."/>
            <person name="Submissions S."/>
        </authorList>
    </citation>
    <scope>NUCLEOTIDE SEQUENCE [LARGE SCALE GENOMIC DNA]</scope>
    <source>
        <strain evidence="11 12">DSM 17997</strain>
    </source>
</reference>
<evidence type="ECO:0000256" key="7">
    <source>
        <dbReference type="ARBA" id="ARBA00023136"/>
    </source>
</evidence>
<keyword evidence="7 8" id="KW-0472">Membrane</keyword>
<evidence type="ECO:0000313" key="12">
    <source>
        <dbReference type="Proteomes" id="UP000199663"/>
    </source>
</evidence>
<dbReference type="Pfam" id="PF00582">
    <property type="entry name" value="Usp"/>
    <property type="match status" value="1"/>
</dbReference>
<feature type="transmembrane region" description="Helical" evidence="8">
    <location>
        <begin position="337"/>
        <end position="358"/>
    </location>
</feature>
<dbReference type="Pfam" id="PF00999">
    <property type="entry name" value="Na_H_Exchanger"/>
    <property type="match status" value="1"/>
</dbReference>